<feature type="transmembrane region" description="Helical" evidence="8">
    <location>
        <begin position="267"/>
        <end position="288"/>
    </location>
</feature>
<dbReference type="GO" id="GO:0005886">
    <property type="term" value="C:plasma membrane"/>
    <property type="evidence" value="ECO:0007669"/>
    <property type="project" value="UniProtKB-SubCell"/>
</dbReference>
<dbReference type="PANTHER" id="PTHR20886">
    <property type="entry name" value="VANG-LIKE PROTEIN"/>
    <property type="match status" value="1"/>
</dbReference>
<dbReference type="InterPro" id="IPR009539">
    <property type="entry name" value="VANGL"/>
</dbReference>
<sequence>KIEPLKVTVDFLKVPLGLKKPPLKEALAALPGKPKPHVPERRKSRRSDAMDNESQYSGYSYKSGHSRSSRKHRDRRERHRSKSRDGTRGDKSVTIQAPGEPLLDNESTRGDERDDNWGETTTVVTGTSEHSISHDDLTRITKDMEDSAHLDCSRHLGVALGVALALLAFLTPLAFLLLPQLLWREELEPCGTPCEGLFISVAFKLLILLLGSWALFFRRPKAFFPRVFVFRALLMVLVFLLVVSYWLFYGVRILDSRDRNYRGVVQFAVSLVDALLFVHYLAVVLLELRQLQPQFTLKAVRSADGASRFYNVGHLSPGRFLPPHSRSELVPAENSTNNSTGQSRAVIAAAARRRDNSHNEFYYEEAEHERRVRKRRARYGEIRGFPAPGIAGRGRSGFFHEDGELPTAQLEAAFFQPSGSKNKNPSSDPSRGDVPVSFPFPKAFLERYLAAGPTIQYHKDRWLAKQWTLVSEEPVTNGLKDGVVFVLKRQDFSLVVSTKKIPFFKLSEEFVDPKSHKFIMRLQSETSV</sequence>
<feature type="compositionally biased region" description="Low complexity" evidence="7">
    <location>
        <begin position="17"/>
        <end position="32"/>
    </location>
</feature>
<comment type="subcellular location">
    <subcellularLocation>
        <location evidence="1">Cell membrane</location>
        <topology evidence="1">Multi-pass membrane protein</topology>
    </subcellularLocation>
</comment>
<evidence type="ECO:0000256" key="6">
    <source>
        <dbReference type="ARBA" id="ARBA00025718"/>
    </source>
</evidence>
<dbReference type="Proteomes" id="UP000541605">
    <property type="component" value="Unassembled WGS sequence"/>
</dbReference>
<dbReference type="AlphaFoldDB" id="A0A7K8JF21"/>
<gene>
    <name evidence="9" type="primary">Vangl2a</name>
    <name evidence="9" type="ORF">CHAPAP_R08886</name>
</gene>
<feature type="compositionally biased region" description="Low complexity" evidence="7">
    <location>
        <begin position="118"/>
        <end position="130"/>
    </location>
</feature>
<feature type="transmembrane region" description="Helical" evidence="8">
    <location>
        <begin position="156"/>
        <end position="177"/>
    </location>
</feature>
<evidence type="ECO:0000256" key="8">
    <source>
        <dbReference type="SAM" id="Phobius"/>
    </source>
</evidence>
<accession>A0A7K8JF21</accession>
<keyword evidence="4 8" id="KW-1133">Transmembrane helix</keyword>
<feature type="region of interest" description="Disordered" evidence="7">
    <location>
        <begin position="17"/>
        <end position="130"/>
    </location>
</feature>
<feature type="non-terminal residue" evidence="9">
    <location>
        <position position="1"/>
    </location>
</feature>
<comment type="similarity">
    <text evidence="6">Belongs to the Vang family.</text>
</comment>
<proteinExistence type="inferred from homology"/>
<evidence type="ECO:0000256" key="5">
    <source>
        <dbReference type="ARBA" id="ARBA00023136"/>
    </source>
</evidence>
<evidence type="ECO:0000256" key="7">
    <source>
        <dbReference type="SAM" id="MobiDB-lite"/>
    </source>
</evidence>
<feature type="transmembrane region" description="Helical" evidence="8">
    <location>
        <begin position="197"/>
        <end position="216"/>
    </location>
</feature>
<feature type="compositionally biased region" description="Basic and acidic residues" evidence="7">
    <location>
        <begin position="106"/>
        <end position="116"/>
    </location>
</feature>
<evidence type="ECO:0000313" key="10">
    <source>
        <dbReference type="Proteomes" id="UP000541605"/>
    </source>
</evidence>
<reference evidence="9 10" key="1">
    <citation type="submission" date="2019-09" db="EMBL/GenBank/DDBJ databases">
        <title>Bird 10,000 Genomes (B10K) Project - Family phase.</title>
        <authorList>
            <person name="Zhang G."/>
        </authorList>
    </citation>
    <scope>NUCLEOTIDE SEQUENCE [LARGE SCALE GENOMIC DNA]</scope>
    <source>
        <strain evidence="9">B10K-CU-031-19</strain>
        <tissue evidence="9">Muscle</tissue>
    </source>
</reference>
<name>A0A7K8JF21_9PASS</name>
<dbReference type="PIRSF" id="PIRSF007991">
    <property type="entry name" value="Strabismus"/>
    <property type="match status" value="1"/>
</dbReference>
<keyword evidence="2" id="KW-1003">Cell membrane</keyword>
<dbReference type="Pfam" id="PF06638">
    <property type="entry name" value="Strabismus"/>
    <property type="match status" value="3"/>
</dbReference>
<evidence type="ECO:0000313" key="9">
    <source>
        <dbReference type="EMBL" id="NXE02780.1"/>
    </source>
</evidence>
<evidence type="ECO:0000256" key="3">
    <source>
        <dbReference type="ARBA" id="ARBA00022692"/>
    </source>
</evidence>
<feature type="compositionally biased region" description="Basic residues" evidence="7">
    <location>
        <begin position="64"/>
        <end position="82"/>
    </location>
</feature>
<feature type="transmembrane region" description="Helical" evidence="8">
    <location>
        <begin position="228"/>
        <end position="247"/>
    </location>
</feature>
<organism evidence="9 10">
    <name type="scientific">Chaetorhynchus papuensis</name>
    <name type="common">pygmy drongo</name>
    <dbReference type="NCBI Taxonomy" id="254446"/>
    <lineage>
        <taxon>Eukaryota</taxon>
        <taxon>Metazoa</taxon>
        <taxon>Chordata</taxon>
        <taxon>Craniata</taxon>
        <taxon>Vertebrata</taxon>
        <taxon>Euteleostomi</taxon>
        <taxon>Archelosauria</taxon>
        <taxon>Archosauria</taxon>
        <taxon>Dinosauria</taxon>
        <taxon>Saurischia</taxon>
        <taxon>Theropoda</taxon>
        <taxon>Coelurosauria</taxon>
        <taxon>Aves</taxon>
        <taxon>Neognathae</taxon>
        <taxon>Neoaves</taxon>
        <taxon>Telluraves</taxon>
        <taxon>Australaves</taxon>
        <taxon>Passeriformes</taxon>
        <taxon>Rhipiduridae</taxon>
        <taxon>Chaetorhynchus</taxon>
    </lineage>
</organism>
<evidence type="ECO:0000256" key="4">
    <source>
        <dbReference type="ARBA" id="ARBA00022989"/>
    </source>
</evidence>
<keyword evidence="3 8" id="KW-0812">Transmembrane</keyword>
<protein>
    <submittedName>
        <fullName evidence="9">VNG2A protein</fullName>
    </submittedName>
</protein>
<feature type="compositionally biased region" description="Basic and acidic residues" evidence="7">
    <location>
        <begin position="37"/>
        <end position="49"/>
    </location>
</feature>
<comment type="caution">
    <text evidence="9">The sequence shown here is derived from an EMBL/GenBank/DDBJ whole genome shotgun (WGS) entry which is preliminary data.</text>
</comment>
<feature type="non-terminal residue" evidence="9">
    <location>
        <position position="528"/>
    </location>
</feature>
<keyword evidence="10" id="KW-1185">Reference proteome</keyword>
<dbReference type="EMBL" id="VWYX01003191">
    <property type="protein sequence ID" value="NXE02780.1"/>
    <property type="molecule type" value="Genomic_DNA"/>
</dbReference>
<keyword evidence="5 8" id="KW-0472">Membrane</keyword>
<evidence type="ECO:0000256" key="1">
    <source>
        <dbReference type="ARBA" id="ARBA00004651"/>
    </source>
</evidence>
<evidence type="ECO:0000256" key="2">
    <source>
        <dbReference type="ARBA" id="ARBA00022475"/>
    </source>
</evidence>